<reference evidence="2" key="1">
    <citation type="journal article" date="2023" name="Microbiol Resour">
        <title>Genome Sequences of Rhodoplanes serenus and Two Thermotolerant Strains, Rhodoplanes tepidamans and 'Rhodoplanes cryptolactis,' Further Refine the Genus.</title>
        <authorList>
            <person name="Rayyan A.A."/>
            <person name="Kyndt J.A."/>
        </authorList>
    </citation>
    <scope>NUCLEOTIDE SEQUENCE</scope>
    <source>
        <strain evidence="2">DSM 9987</strain>
    </source>
</reference>
<dbReference type="Gene3D" id="3.20.20.70">
    <property type="entry name" value="Aldolase class I"/>
    <property type="match status" value="1"/>
</dbReference>
<dbReference type="CDD" id="cd00564">
    <property type="entry name" value="TMP_TenI"/>
    <property type="match status" value="1"/>
</dbReference>
<evidence type="ECO:0000259" key="1">
    <source>
        <dbReference type="Pfam" id="PF02581"/>
    </source>
</evidence>
<gene>
    <name evidence="2" type="ORF">PQJ73_20405</name>
</gene>
<dbReference type="EMBL" id="JAQQLI010000036">
    <property type="protein sequence ID" value="MDC7788059.1"/>
    <property type="molecule type" value="Genomic_DNA"/>
</dbReference>
<evidence type="ECO:0000313" key="2">
    <source>
        <dbReference type="EMBL" id="MDC7788059.1"/>
    </source>
</evidence>
<comment type="caution">
    <text evidence="2">The sequence shown here is derived from an EMBL/GenBank/DDBJ whole genome shotgun (WGS) entry which is preliminary data.</text>
</comment>
<name>A0ABT5JFI6_RHOTP</name>
<sequence length="219" mass="22348">MPDHDRQRLYLVTTVTGDPAAAAARLDAALAAGVDVAAVLVRLPQTLAERDAVNAVKAVAPLAQRHGAAVLVEDRPEIVGRSGADGAHMTGVAALRGAIGGLKPAHIAGVGALRTRHDAMEAAELEADYVMFGEPGPDGGAPPFEVTVERVAWWAEVFEPPCVGFATTLDEVSAVAEAGADFVALADAILDDPRGPAAAVTDAAGRLGLVRAARPEVSS</sequence>
<dbReference type="InterPro" id="IPR022998">
    <property type="entry name" value="ThiamineP_synth_TenI"/>
</dbReference>
<protein>
    <submittedName>
        <fullName evidence="2">Thiamine phosphate synthase</fullName>
    </submittedName>
</protein>
<dbReference type="SUPFAM" id="SSF51391">
    <property type="entry name" value="Thiamin phosphate synthase"/>
    <property type="match status" value="1"/>
</dbReference>
<dbReference type="Proteomes" id="UP001165652">
    <property type="component" value="Unassembled WGS sequence"/>
</dbReference>
<keyword evidence="3" id="KW-1185">Reference proteome</keyword>
<reference evidence="2" key="2">
    <citation type="submission" date="2023-02" db="EMBL/GenBank/DDBJ databases">
        <authorList>
            <person name="Rayyan A."/>
            <person name="Meyer T."/>
            <person name="Kyndt J.A."/>
        </authorList>
    </citation>
    <scope>NUCLEOTIDE SEQUENCE</scope>
    <source>
        <strain evidence="2">DSM 9987</strain>
    </source>
</reference>
<accession>A0ABT5JFI6</accession>
<evidence type="ECO:0000313" key="3">
    <source>
        <dbReference type="Proteomes" id="UP001165652"/>
    </source>
</evidence>
<feature type="domain" description="Thiamine phosphate synthase/TenI" evidence="1">
    <location>
        <begin position="9"/>
        <end position="189"/>
    </location>
</feature>
<dbReference type="InterPro" id="IPR013785">
    <property type="entry name" value="Aldolase_TIM"/>
</dbReference>
<dbReference type="RefSeq" id="WP_272778894.1">
    <property type="nucleotide sequence ID" value="NZ_JAQQLI010000036.1"/>
</dbReference>
<dbReference type="Pfam" id="PF02581">
    <property type="entry name" value="TMP-TENI"/>
    <property type="match status" value="1"/>
</dbReference>
<proteinExistence type="predicted"/>
<organism evidence="2 3">
    <name type="scientific">Rhodoplanes tepidamans</name>
    <name type="common">Rhodoplanes cryptolactis</name>
    <dbReference type="NCBI Taxonomy" id="200616"/>
    <lineage>
        <taxon>Bacteria</taxon>
        <taxon>Pseudomonadati</taxon>
        <taxon>Pseudomonadota</taxon>
        <taxon>Alphaproteobacteria</taxon>
        <taxon>Hyphomicrobiales</taxon>
        <taxon>Nitrobacteraceae</taxon>
        <taxon>Rhodoplanes</taxon>
    </lineage>
</organism>
<dbReference type="InterPro" id="IPR036206">
    <property type="entry name" value="ThiamineP_synth_sf"/>
</dbReference>